<comment type="subcellular location">
    <subcellularLocation>
        <location evidence="1">Membrane</location>
        <topology evidence="1">Single-pass membrane protein</topology>
    </subcellularLocation>
</comment>
<dbReference type="SUPFAM" id="SSF49562">
    <property type="entry name" value="C2 domain (Calcium/lipid-binding domain, CaLB)"/>
    <property type="match status" value="1"/>
</dbReference>
<dbReference type="Proteomes" id="UP001190700">
    <property type="component" value="Unassembled WGS sequence"/>
</dbReference>
<dbReference type="GO" id="GO:0006869">
    <property type="term" value="P:lipid transport"/>
    <property type="evidence" value="ECO:0007669"/>
    <property type="project" value="UniProtKB-KW"/>
</dbReference>
<reference evidence="15 16" key="1">
    <citation type="journal article" date="2015" name="Genome Biol. Evol.">
        <title>Comparative Genomics of a Bacterivorous Green Alga Reveals Evolutionary Causalities and Consequences of Phago-Mixotrophic Mode of Nutrition.</title>
        <authorList>
            <person name="Burns J.A."/>
            <person name="Paasch A."/>
            <person name="Narechania A."/>
            <person name="Kim E."/>
        </authorList>
    </citation>
    <scope>NUCLEOTIDE SEQUENCE [LARGE SCALE GENOMIC DNA]</scope>
    <source>
        <strain evidence="15 16">PLY_AMNH</strain>
    </source>
</reference>
<feature type="domain" description="C2" evidence="13">
    <location>
        <begin position="286"/>
        <end position="414"/>
    </location>
</feature>
<dbReference type="Pfam" id="PF17047">
    <property type="entry name" value="SMP_LBD"/>
    <property type="match status" value="1"/>
</dbReference>
<feature type="domain" description="SMP-LTD" evidence="14">
    <location>
        <begin position="108"/>
        <end position="295"/>
    </location>
</feature>
<evidence type="ECO:0000256" key="12">
    <source>
        <dbReference type="SAM" id="Phobius"/>
    </source>
</evidence>
<dbReference type="InterPro" id="IPR039010">
    <property type="entry name" value="Synaptotagmin_SMP"/>
</dbReference>
<evidence type="ECO:0000256" key="7">
    <source>
        <dbReference type="ARBA" id="ARBA00022837"/>
    </source>
</evidence>
<dbReference type="PROSITE" id="PS51847">
    <property type="entry name" value="SMP"/>
    <property type="match status" value="1"/>
</dbReference>
<dbReference type="InterPro" id="IPR045050">
    <property type="entry name" value="Synaptotagmin_plant"/>
</dbReference>
<dbReference type="GO" id="GO:0016020">
    <property type="term" value="C:membrane"/>
    <property type="evidence" value="ECO:0007669"/>
    <property type="project" value="UniProtKB-SubCell"/>
</dbReference>
<evidence type="ECO:0000259" key="13">
    <source>
        <dbReference type="PROSITE" id="PS50004"/>
    </source>
</evidence>
<dbReference type="PANTHER" id="PTHR10774:SF190">
    <property type="entry name" value="C2 CALCIUM_LIPID-BINDING ENDONUCLEASE_EXONUCLEASE_PHOSPHATASE-RELATED"/>
    <property type="match status" value="1"/>
</dbReference>
<keyword evidence="7" id="KW-0106">Calcium</keyword>
<dbReference type="GO" id="GO:0046872">
    <property type="term" value="F:metal ion binding"/>
    <property type="evidence" value="ECO:0007669"/>
    <property type="project" value="UniProtKB-KW"/>
</dbReference>
<dbReference type="CDD" id="cd00030">
    <property type="entry name" value="C2"/>
    <property type="match status" value="1"/>
</dbReference>
<keyword evidence="4 12" id="KW-0812">Transmembrane</keyword>
<comment type="caution">
    <text evidence="15">The sequence shown here is derived from an EMBL/GenBank/DDBJ whole genome shotgun (WGS) entry which is preliminary data.</text>
</comment>
<dbReference type="InterPro" id="IPR035892">
    <property type="entry name" value="C2_domain_sf"/>
</dbReference>
<dbReference type="Gene3D" id="2.60.40.150">
    <property type="entry name" value="C2 domain"/>
    <property type="match status" value="1"/>
</dbReference>
<evidence type="ECO:0000256" key="1">
    <source>
        <dbReference type="ARBA" id="ARBA00004167"/>
    </source>
</evidence>
<sequence length="414" mass="45676">MESLSVTGDPLTGALRFWEIITSPLTGMQLFSQGSHVTITFSDAALLVATFAIGGFLFGAFLVWSSYRATISRLSKKNIVHLADDLAKDPALLTQVLGELPSWLSFPEYDKVSWLNEAIARLWPHLDRAIMKKLREVLEPRLEQATPIFLKKIGLGELTLGSEPIQVTGAKYTSTQDDEVILELQIRWNSDLEAGLIIETPLNYASNLARVPVGVLGVQFFGCVRVTLKPLLPVVPGFGAITVAFMQAPYVDYELKGLGALVHLIPGVDTFLKGLVGNILKTTMVWPRRIVVPIIKGDYANLLPRPMGILELQVVSGIELSPENLVNFSSVPGLRLIPGLSIDPFVKLWMQGYNSKHTYRTSPCFSTSNPNFTNNAFRFVVEDMSTQHIELEVWNYVEMGVGNVTGGISELLPH</sequence>
<gene>
    <name evidence="15" type="ORF">CYMTET_35292</name>
</gene>
<keyword evidence="6" id="KW-0677">Repeat</keyword>
<evidence type="ECO:0000256" key="8">
    <source>
        <dbReference type="ARBA" id="ARBA00022989"/>
    </source>
</evidence>
<evidence type="ECO:0000256" key="4">
    <source>
        <dbReference type="ARBA" id="ARBA00022692"/>
    </source>
</evidence>
<proteinExistence type="inferred from homology"/>
<dbReference type="AlphaFoldDB" id="A0AAE0KP43"/>
<keyword evidence="5" id="KW-0479">Metal-binding</keyword>
<evidence type="ECO:0000256" key="9">
    <source>
        <dbReference type="ARBA" id="ARBA00023055"/>
    </source>
</evidence>
<keyword evidence="10" id="KW-0446">Lipid-binding</keyword>
<dbReference type="CDD" id="cd21677">
    <property type="entry name" value="SMP_SYT"/>
    <property type="match status" value="1"/>
</dbReference>
<keyword evidence="9" id="KW-0445">Lipid transport</keyword>
<feature type="transmembrane region" description="Helical" evidence="12">
    <location>
        <begin position="44"/>
        <end position="67"/>
    </location>
</feature>
<keyword evidence="16" id="KW-1185">Reference proteome</keyword>
<evidence type="ECO:0000313" key="16">
    <source>
        <dbReference type="Proteomes" id="UP001190700"/>
    </source>
</evidence>
<dbReference type="GO" id="GO:0005783">
    <property type="term" value="C:endoplasmic reticulum"/>
    <property type="evidence" value="ECO:0007669"/>
    <property type="project" value="TreeGrafter"/>
</dbReference>
<keyword evidence="8 12" id="KW-1133">Transmembrane helix</keyword>
<evidence type="ECO:0000256" key="2">
    <source>
        <dbReference type="ARBA" id="ARBA00006996"/>
    </source>
</evidence>
<dbReference type="PROSITE" id="PS50004">
    <property type="entry name" value="C2"/>
    <property type="match status" value="1"/>
</dbReference>
<accession>A0AAE0KP43</accession>
<dbReference type="GO" id="GO:0008289">
    <property type="term" value="F:lipid binding"/>
    <property type="evidence" value="ECO:0007669"/>
    <property type="project" value="UniProtKB-KW"/>
</dbReference>
<evidence type="ECO:0000256" key="10">
    <source>
        <dbReference type="ARBA" id="ARBA00023121"/>
    </source>
</evidence>
<dbReference type="PANTHER" id="PTHR10774">
    <property type="entry name" value="EXTENDED SYNAPTOTAGMIN-RELATED"/>
    <property type="match status" value="1"/>
</dbReference>
<name>A0AAE0KP43_9CHLO</name>
<dbReference type="Pfam" id="PF00168">
    <property type="entry name" value="C2"/>
    <property type="match status" value="1"/>
</dbReference>
<evidence type="ECO:0000313" key="15">
    <source>
        <dbReference type="EMBL" id="KAK3255528.1"/>
    </source>
</evidence>
<dbReference type="EMBL" id="LGRX02022510">
    <property type="protein sequence ID" value="KAK3255528.1"/>
    <property type="molecule type" value="Genomic_DNA"/>
</dbReference>
<comment type="similarity">
    <text evidence="2">Belongs to the synaptotagmin family.</text>
</comment>
<dbReference type="InterPro" id="IPR000008">
    <property type="entry name" value="C2_dom"/>
</dbReference>
<evidence type="ECO:0000256" key="3">
    <source>
        <dbReference type="ARBA" id="ARBA00022448"/>
    </source>
</evidence>
<evidence type="ECO:0000259" key="14">
    <source>
        <dbReference type="PROSITE" id="PS51847"/>
    </source>
</evidence>
<keyword evidence="3" id="KW-0813">Transport</keyword>
<organism evidence="15 16">
    <name type="scientific">Cymbomonas tetramitiformis</name>
    <dbReference type="NCBI Taxonomy" id="36881"/>
    <lineage>
        <taxon>Eukaryota</taxon>
        <taxon>Viridiplantae</taxon>
        <taxon>Chlorophyta</taxon>
        <taxon>Pyramimonadophyceae</taxon>
        <taxon>Pyramimonadales</taxon>
        <taxon>Pyramimonadaceae</taxon>
        <taxon>Cymbomonas</taxon>
    </lineage>
</organism>
<evidence type="ECO:0000256" key="5">
    <source>
        <dbReference type="ARBA" id="ARBA00022723"/>
    </source>
</evidence>
<evidence type="ECO:0000256" key="6">
    <source>
        <dbReference type="ARBA" id="ARBA00022737"/>
    </source>
</evidence>
<dbReference type="InterPro" id="IPR031468">
    <property type="entry name" value="SMP_LBD"/>
</dbReference>
<protein>
    <submittedName>
        <fullName evidence="15">Uncharacterized protein</fullName>
    </submittedName>
</protein>
<evidence type="ECO:0000256" key="11">
    <source>
        <dbReference type="ARBA" id="ARBA00023136"/>
    </source>
</evidence>
<keyword evidence="11 12" id="KW-0472">Membrane</keyword>